<protein>
    <submittedName>
        <fullName evidence="2">Uncharacterized protein</fullName>
    </submittedName>
</protein>
<dbReference type="KEGG" id="bqy:MUS_0432"/>
<keyword evidence="1" id="KW-0472">Membrane</keyword>
<evidence type="ECO:0000313" key="3">
    <source>
        <dbReference type="Proteomes" id="UP000002878"/>
    </source>
</evidence>
<name>I2C1I5_BACAY</name>
<dbReference type="HOGENOM" id="CLU_2328043_0_0_9"/>
<dbReference type="EMBL" id="CP003332">
    <property type="protein sequence ID" value="AFJ60509.1"/>
    <property type="molecule type" value="Genomic_DNA"/>
</dbReference>
<dbReference type="AlphaFoldDB" id="I2C1I5"/>
<keyword evidence="1" id="KW-1133">Transmembrane helix</keyword>
<accession>I2C1I5</accession>
<feature type="transmembrane region" description="Helical" evidence="1">
    <location>
        <begin position="58"/>
        <end position="75"/>
    </location>
</feature>
<proteinExistence type="predicted"/>
<sequence length="109" mass="12430">MPFVSFSGRFWYDRRKIGVLLMSVFILFYLWIVPIVIGIFCSLFAYRTTGKKRLIPGFLMIALSIVSLITGLWIGGVNYHVFIGGMFLFGTLLAGSAFPFFFALSRKRK</sequence>
<gene>
    <name evidence="2" type="ORF">MUS_0432</name>
</gene>
<keyword evidence="1" id="KW-0812">Transmembrane</keyword>
<dbReference type="PATRIC" id="fig|1126211.3.peg.418"/>
<dbReference type="Proteomes" id="UP000002878">
    <property type="component" value="Chromosome"/>
</dbReference>
<reference evidence="2 3" key="1">
    <citation type="journal article" date="2012" name="J. Biotechnol.">
        <title>Genome sequence of the plant growth promoting strain Bacillus amyloliquefaciens subsp. plantarum B9601-Y2 and expression of mersacidin and other secondary metabolites.</title>
        <authorList>
            <person name="He P."/>
            <person name="Hao K."/>
            <person name="Blom J."/>
            <person name="Ruckert C."/>
            <person name="Vater J."/>
            <person name="Mao Z."/>
            <person name="Wu Y."/>
            <person name="Hou M."/>
            <person name="He P."/>
            <person name="He Y."/>
            <person name="Borriss R."/>
        </authorList>
    </citation>
    <scope>NUCLEOTIDE SEQUENCE [LARGE SCALE GENOMIC DNA]</scope>
    <source>
        <strain evidence="2">Y2</strain>
    </source>
</reference>
<feature type="transmembrane region" description="Helical" evidence="1">
    <location>
        <begin position="20"/>
        <end position="46"/>
    </location>
</feature>
<evidence type="ECO:0000256" key="1">
    <source>
        <dbReference type="SAM" id="Phobius"/>
    </source>
</evidence>
<organism evidence="2 3">
    <name type="scientific">Bacillus amyloliquefaciens (strain Y2)</name>
    <name type="common">Bacillus amyloliquefaciens subsp. plantarum (strain B9601-Y2)</name>
    <dbReference type="NCBI Taxonomy" id="1155777"/>
    <lineage>
        <taxon>Bacteria</taxon>
        <taxon>Bacillati</taxon>
        <taxon>Bacillota</taxon>
        <taxon>Bacilli</taxon>
        <taxon>Bacillales</taxon>
        <taxon>Bacillaceae</taxon>
        <taxon>Bacillus</taxon>
        <taxon>Bacillus amyloliquefaciens group</taxon>
    </lineage>
</organism>
<evidence type="ECO:0000313" key="2">
    <source>
        <dbReference type="EMBL" id="AFJ60509.1"/>
    </source>
</evidence>
<feature type="transmembrane region" description="Helical" evidence="1">
    <location>
        <begin position="81"/>
        <end position="104"/>
    </location>
</feature>